<keyword evidence="2" id="KW-1185">Reference proteome</keyword>
<organism evidence="1 2">
    <name type="scientific">Fonticella tunisiensis</name>
    <dbReference type="NCBI Taxonomy" id="1096341"/>
    <lineage>
        <taxon>Bacteria</taxon>
        <taxon>Bacillati</taxon>
        <taxon>Bacillota</taxon>
        <taxon>Clostridia</taxon>
        <taxon>Eubacteriales</taxon>
        <taxon>Clostridiaceae</taxon>
        <taxon>Fonticella</taxon>
    </lineage>
</organism>
<dbReference type="AlphaFoldDB" id="A0A4R7KTW5"/>
<comment type="caution">
    <text evidence="1">The sequence shown here is derived from an EMBL/GenBank/DDBJ whole genome shotgun (WGS) entry which is preliminary data.</text>
</comment>
<gene>
    <name evidence="1" type="ORF">EDD71_1012</name>
</gene>
<proteinExistence type="predicted"/>
<dbReference type="Proteomes" id="UP000295325">
    <property type="component" value="Unassembled WGS sequence"/>
</dbReference>
<dbReference type="EMBL" id="SOAZ01000001">
    <property type="protein sequence ID" value="TDT63578.1"/>
    <property type="molecule type" value="Genomic_DNA"/>
</dbReference>
<sequence>MLDLNKKYSTTEIENLKDFITVAYVIIDEIYHVVAPNTC</sequence>
<protein>
    <submittedName>
        <fullName evidence="1">Uncharacterized protein</fullName>
    </submittedName>
</protein>
<name>A0A4R7KTW5_9CLOT</name>
<reference evidence="1 2" key="1">
    <citation type="submission" date="2019-03" db="EMBL/GenBank/DDBJ databases">
        <title>Genomic Encyclopedia of Type Strains, Phase IV (KMG-IV): sequencing the most valuable type-strain genomes for metagenomic binning, comparative biology and taxonomic classification.</title>
        <authorList>
            <person name="Goeker M."/>
        </authorList>
    </citation>
    <scope>NUCLEOTIDE SEQUENCE [LARGE SCALE GENOMIC DNA]</scope>
    <source>
        <strain evidence="1 2">DSM 24455</strain>
    </source>
</reference>
<evidence type="ECO:0000313" key="2">
    <source>
        <dbReference type="Proteomes" id="UP000295325"/>
    </source>
</evidence>
<accession>A0A4R7KTW5</accession>
<evidence type="ECO:0000313" key="1">
    <source>
        <dbReference type="EMBL" id="TDT63578.1"/>
    </source>
</evidence>